<evidence type="ECO:0000313" key="7">
    <source>
        <dbReference type="EMBL" id="KKU33643.1"/>
    </source>
</evidence>
<feature type="transmembrane region" description="Helical" evidence="5">
    <location>
        <begin position="12"/>
        <end position="32"/>
    </location>
</feature>
<dbReference type="PANTHER" id="PTHR10846:SF8">
    <property type="entry name" value="INNER MEMBRANE PROTEIN YRBG"/>
    <property type="match status" value="1"/>
</dbReference>
<dbReference type="InterPro" id="IPR044880">
    <property type="entry name" value="NCX_ion-bd_dom_sf"/>
</dbReference>
<evidence type="ECO:0000259" key="6">
    <source>
        <dbReference type="Pfam" id="PF01699"/>
    </source>
</evidence>
<dbReference type="InterPro" id="IPR004481">
    <property type="entry name" value="K/Na/Ca-exchanger"/>
</dbReference>
<feature type="transmembrane region" description="Helical" evidence="5">
    <location>
        <begin position="280"/>
        <end position="297"/>
    </location>
</feature>
<feature type="transmembrane region" description="Helical" evidence="5">
    <location>
        <begin position="134"/>
        <end position="151"/>
    </location>
</feature>
<organism evidence="7 8">
    <name type="scientific">Candidatus Collierbacteria bacterium GW2011_GWA2_46_26</name>
    <dbReference type="NCBI Taxonomy" id="1618381"/>
    <lineage>
        <taxon>Bacteria</taxon>
        <taxon>Candidatus Collieribacteriota</taxon>
    </lineage>
</organism>
<feature type="domain" description="Sodium/calcium exchanger membrane region" evidence="6">
    <location>
        <begin position="186"/>
        <end position="324"/>
    </location>
</feature>
<dbReference type="PANTHER" id="PTHR10846">
    <property type="entry name" value="SODIUM/POTASSIUM/CALCIUM EXCHANGER"/>
    <property type="match status" value="1"/>
</dbReference>
<evidence type="ECO:0000313" key="8">
    <source>
        <dbReference type="Proteomes" id="UP000034794"/>
    </source>
</evidence>
<comment type="subcellular location">
    <subcellularLocation>
        <location evidence="1">Membrane</location>
        <topology evidence="1">Multi-pass membrane protein</topology>
    </subcellularLocation>
</comment>
<feature type="transmembrane region" description="Helical" evidence="5">
    <location>
        <begin position="87"/>
        <end position="105"/>
    </location>
</feature>
<accession>A0A0G1RUK9</accession>
<dbReference type="GO" id="GO:0008273">
    <property type="term" value="F:calcium, potassium:sodium antiporter activity"/>
    <property type="evidence" value="ECO:0007669"/>
    <property type="project" value="TreeGrafter"/>
</dbReference>
<dbReference type="Proteomes" id="UP000034794">
    <property type="component" value="Unassembled WGS sequence"/>
</dbReference>
<feature type="domain" description="Sodium/calcium exchanger membrane region" evidence="6">
    <location>
        <begin position="14"/>
        <end position="147"/>
    </location>
</feature>
<dbReference type="GO" id="GO:0005886">
    <property type="term" value="C:plasma membrane"/>
    <property type="evidence" value="ECO:0007669"/>
    <property type="project" value="TreeGrafter"/>
</dbReference>
<sequence length="327" mass="35484">MWLNEGMLLDILYGVTLILIMVIASGATVGIFEKLAHDIRTNRLMLASVLVGFSTSLPELFVGVAAALRGQPQIALGDIVGANLANLSWIIGGAALVFGSVPVIGDYLRKELWVTMGIAMFPFILISDGKLSRFDGLVLVLLYFIYVNNLVRNGNSPLKHLKLSGRKPVVHRLKTRMEPLVETIKLVVGLGVLGVCAWMLINVVIRISSSWGVSPFWVGLVILATGTTLPELVLTIVASEKREISLILGNVLGSVVVNSTLILGIISLISPIVYVESLQRGISGLFLLIVLGLFWLFTKTKHKLDRWEGAVLVGVYAMFVGIQLMLA</sequence>
<feature type="transmembrane region" description="Helical" evidence="5">
    <location>
        <begin position="112"/>
        <end position="128"/>
    </location>
</feature>
<feature type="transmembrane region" description="Helical" evidence="5">
    <location>
        <begin position="217"/>
        <end position="239"/>
    </location>
</feature>
<evidence type="ECO:0000256" key="2">
    <source>
        <dbReference type="ARBA" id="ARBA00022692"/>
    </source>
</evidence>
<dbReference type="Pfam" id="PF01699">
    <property type="entry name" value="Na_Ca_ex"/>
    <property type="match status" value="2"/>
</dbReference>
<keyword evidence="3 5" id="KW-1133">Transmembrane helix</keyword>
<feature type="transmembrane region" description="Helical" evidence="5">
    <location>
        <begin position="186"/>
        <end position="205"/>
    </location>
</feature>
<dbReference type="GO" id="GO:0006874">
    <property type="term" value="P:intracellular calcium ion homeostasis"/>
    <property type="evidence" value="ECO:0007669"/>
    <property type="project" value="TreeGrafter"/>
</dbReference>
<dbReference type="GO" id="GO:0005262">
    <property type="term" value="F:calcium channel activity"/>
    <property type="evidence" value="ECO:0007669"/>
    <property type="project" value="TreeGrafter"/>
</dbReference>
<evidence type="ECO:0000256" key="3">
    <source>
        <dbReference type="ARBA" id="ARBA00022989"/>
    </source>
</evidence>
<feature type="transmembrane region" description="Helical" evidence="5">
    <location>
        <begin position="251"/>
        <end position="274"/>
    </location>
</feature>
<feature type="transmembrane region" description="Helical" evidence="5">
    <location>
        <begin position="309"/>
        <end position="326"/>
    </location>
</feature>
<dbReference type="InterPro" id="IPR004837">
    <property type="entry name" value="NaCa_Exmemb"/>
</dbReference>
<feature type="transmembrane region" description="Helical" evidence="5">
    <location>
        <begin position="44"/>
        <end position="67"/>
    </location>
</feature>
<reference evidence="7 8" key="1">
    <citation type="journal article" date="2015" name="Nature">
        <title>rRNA introns, odd ribosomes, and small enigmatic genomes across a large radiation of phyla.</title>
        <authorList>
            <person name="Brown C.T."/>
            <person name="Hug L.A."/>
            <person name="Thomas B.C."/>
            <person name="Sharon I."/>
            <person name="Castelle C.J."/>
            <person name="Singh A."/>
            <person name="Wilkins M.J."/>
            <person name="Williams K.H."/>
            <person name="Banfield J.F."/>
        </authorList>
    </citation>
    <scope>NUCLEOTIDE SEQUENCE [LARGE SCALE GENOMIC DNA]</scope>
</reference>
<evidence type="ECO:0000256" key="4">
    <source>
        <dbReference type="ARBA" id="ARBA00023136"/>
    </source>
</evidence>
<evidence type="ECO:0000256" key="1">
    <source>
        <dbReference type="ARBA" id="ARBA00004141"/>
    </source>
</evidence>
<dbReference type="EMBL" id="LCMI01000002">
    <property type="protein sequence ID" value="KKU33643.1"/>
    <property type="molecule type" value="Genomic_DNA"/>
</dbReference>
<keyword evidence="2 5" id="KW-0812">Transmembrane</keyword>
<proteinExistence type="predicted"/>
<name>A0A0G1RUK9_9BACT</name>
<protein>
    <submittedName>
        <fullName evidence="7">Inner membrane protein YrbG, predicted calcium/sodium:proton antiporter</fullName>
    </submittedName>
</protein>
<dbReference type="AlphaFoldDB" id="A0A0G1RUK9"/>
<comment type="caution">
    <text evidence="7">The sequence shown here is derived from an EMBL/GenBank/DDBJ whole genome shotgun (WGS) entry which is preliminary data.</text>
</comment>
<dbReference type="Gene3D" id="1.20.1420.30">
    <property type="entry name" value="NCX, central ion-binding region"/>
    <property type="match status" value="2"/>
</dbReference>
<keyword evidence="4 5" id="KW-0472">Membrane</keyword>
<evidence type="ECO:0000256" key="5">
    <source>
        <dbReference type="SAM" id="Phobius"/>
    </source>
</evidence>
<gene>
    <name evidence="7" type="ORF">UX47_C0002G0051</name>
</gene>